<dbReference type="GO" id="GO:0004521">
    <property type="term" value="F:RNA endonuclease activity"/>
    <property type="evidence" value="ECO:0007669"/>
    <property type="project" value="TreeGrafter"/>
</dbReference>
<evidence type="ECO:0008006" key="8">
    <source>
        <dbReference type="Google" id="ProtNLM"/>
    </source>
</evidence>
<dbReference type="Pfam" id="PF07521">
    <property type="entry name" value="RMMBL"/>
    <property type="match status" value="1"/>
</dbReference>
<dbReference type="InterPro" id="IPR022712">
    <property type="entry name" value="Beta_Casp"/>
</dbReference>
<feature type="coiled-coil region" evidence="2">
    <location>
        <begin position="556"/>
        <end position="590"/>
    </location>
</feature>
<feature type="region of interest" description="Disordered" evidence="3">
    <location>
        <begin position="23"/>
        <end position="44"/>
    </location>
</feature>
<keyword evidence="1" id="KW-0378">Hydrolase</keyword>
<dbReference type="AlphaFoldDB" id="A0A1N7E6Q6"/>
<evidence type="ECO:0000313" key="6">
    <source>
        <dbReference type="EMBL" id="SIR83750.1"/>
    </source>
</evidence>
<protein>
    <recommendedName>
        <fullName evidence="8">Metal-dependent RNase</fullName>
    </recommendedName>
</protein>
<dbReference type="EMBL" id="FTNP01000003">
    <property type="protein sequence ID" value="SIR83750.1"/>
    <property type="molecule type" value="Genomic_DNA"/>
</dbReference>
<evidence type="ECO:0000256" key="1">
    <source>
        <dbReference type="ARBA" id="ARBA00022801"/>
    </source>
</evidence>
<dbReference type="InterPro" id="IPR001279">
    <property type="entry name" value="Metallo-B-lactamas"/>
</dbReference>
<evidence type="ECO:0000313" key="7">
    <source>
        <dbReference type="Proteomes" id="UP000185687"/>
    </source>
</evidence>
<evidence type="ECO:0000256" key="2">
    <source>
        <dbReference type="SAM" id="Coils"/>
    </source>
</evidence>
<dbReference type="InterPro" id="IPR011108">
    <property type="entry name" value="RMMBL"/>
</dbReference>
<dbReference type="GeneID" id="30955687"/>
<dbReference type="PANTHER" id="PTHR11203:SF37">
    <property type="entry name" value="INTEGRATOR COMPLEX SUBUNIT 11"/>
    <property type="match status" value="1"/>
</dbReference>
<dbReference type="Gene3D" id="3.40.50.10890">
    <property type="match status" value="1"/>
</dbReference>
<dbReference type="SMART" id="SM00849">
    <property type="entry name" value="Lactamase_B"/>
    <property type="match status" value="1"/>
</dbReference>
<dbReference type="SUPFAM" id="SSF56281">
    <property type="entry name" value="Metallo-hydrolase/oxidoreductase"/>
    <property type="match status" value="1"/>
</dbReference>
<dbReference type="Proteomes" id="UP000185687">
    <property type="component" value="Unassembled WGS sequence"/>
</dbReference>
<feature type="domain" description="Metallo-beta-lactamase" evidence="4">
    <location>
        <begin position="47"/>
        <end position="267"/>
    </location>
</feature>
<organism evidence="6 7">
    <name type="scientific">Natronorubrum daqingense</name>
    <dbReference type="NCBI Taxonomy" id="588898"/>
    <lineage>
        <taxon>Archaea</taxon>
        <taxon>Methanobacteriati</taxon>
        <taxon>Methanobacteriota</taxon>
        <taxon>Stenosarchaea group</taxon>
        <taxon>Halobacteria</taxon>
        <taxon>Halobacteriales</taxon>
        <taxon>Natrialbaceae</taxon>
        <taxon>Natronorubrum</taxon>
    </lineage>
</organism>
<dbReference type="CDD" id="cd16295">
    <property type="entry name" value="TTHA0252-CPSF-like_MBL-fold"/>
    <property type="match status" value="1"/>
</dbReference>
<evidence type="ECO:0000259" key="5">
    <source>
        <dbReference type="SMART" id="SM01027"/>
    </source>
</evidence>
<keyword evidence="2" id="KW-0175">Coiled coil</keyword>
<name>A0A1N7E6Q6_9EURY</name>
<dbReference type="InterPro" id="IPR036866">
    <property type="entry name" value="RibonucZ/Hydroxyglut_hydro"/>
</dbReference>
<accession>A0A1N7E6Q6</accession>
<sequence>MSELNSERPWIPADTGPEFDPLEHADIHPSSDTPMVVTPRGGDREVGRSCYQVDTVSGTYLVDCGLNQGDGDAFPDFRGLEPESVDAVFLTHAHIDHCGGLPVLEARGLLADDAPVVATPPTVDLATTLLTDSLKIHRRETTRTKRDQEFTRQDVDGIFERFEAVDYGGGTLEAVADSVVQDPIVFQFGNAAHLLGSAWLALQTGGYRVVFSGDIGDRASHLPDLAAPPQADLLLLESTYGATHSHTAFRDAQSTIYETVERALNNHEPVLVPTFGVGRAQTLQLLFADRLHTLASDLRDDVRLVVDGMAEEATEIYHEYVRNTDYVDESIANRATESGDTTPFSPPHTEFPQSDADRRAILEDADPTAGGNIPIIVAPSGMLTGGNSPRYLLEIAARFHSATIVLTGYQATRTTGRTIQNQVDAGAEEIQFTVDADPFGTEWPSAENVSWVSAENSSELVTRATIPAEWVSLVGGLSAHAAQHGLLEFARTADPETIALIHGPNYAQEHLGPHLAKNVESVENVTRSRRLTPIAVDRGATPETPTLSPEQFETDHESAYDQLEDVFDRLAALNEEVATARTETTRSEAEIRAIVRDELERAGVLEGE</sequence>
<dbReference type="SMART" id="SM01027">
    <property type="entry name" value="Beta-Casp"/>
    <property type="match status" value="1"/>
</dbReference>
<dbReference type="Gene3D" id="3.60.15.10">
    <property type="entry name" value="Ribonuclease Z/Hydroxyacylglutathione hydrolase-like"/>
    <property type="match status" value="1"/>
</dbReference>
<feature type="domain" description="Beta-Casp" evidence="5">
    <location>
        <begin position="280"/>
        <end position="419"/>
    </location>
</feature>
<dbReference type="GO" id="GO:0016787">
    <property type="term" value="F:hydrolase activity"/>
    <property type="evidence" value="ECO:0007669"/>
    <property type="project" value="UniProtKB-KW"/>
</dbReference>
<dbReference type="PANTHER" id="PTHR11203">
    <property type="entry name" value="CLEAVAGE AND POLYADENYLATION SPECIFICITY FACTOR FAMILY MEMBER"/>
    <property type="match status" value="1"/>
</dbReference>
<dbReference type="Pfam" id="PF10996">
    <property type="entry name" value="Beta-Casp"/>
    <property type="match status" value="1"/>
</dbReference>
<dbReference type="Pfam" id="PF00753">
    <property type="entry name" value="Lactamase_B"/>
    <property type="match status" value="1"/>
</dbReference>
<evidence type="ECO:0000259" key="4">
    <source>
        <dbReference type="SMART" id="SM00849"/>
    </source>
</evidence>
<evidence type="ECO:0000256" key="3">
    <source>
        <dbReference type="SAM" id="MobiDB-lite"/>
    </source>
</evidence>
<reference evidence="6 7" key="1">
    <citation type="submission" date="2017-01" db="EMBL/GenBank/DDBJ databases">
        <authorList>
            <person name="Mah S.A."/>
            <person name="Swanson W.J."/>
            <person name="Moy G.W."/>
            <person name="Vacquier V.D."/>
        </authorList>
    </citation>
    <scope>NUCLEOTIDE SEQUENCE [LARGE SCALE GENOMIC DNA]</scope>
    <source>
        <strain evidence="6 7">CGMCC 1.8909</strain>
    </source>
</reference>
<gene>
    <name evidence="6" type="ORF">SAMN05421809_2496</name>
</gene>
<dbReference type="RefSeq" id="WP_083687757.1">
    <property type="nucleotide sequence ID" value="NZ_CP019327.1"/>
</dbReference>
<proteinExistence type="predicted"/>
<dbReference type="InterPro" id="IPR050698">
    <property type="entry name" value="MBL"/>
</dbReference>
<keyword evidence="7" id="KW-1185">Reference proteome</keyword>